<dbReference type="Proteomes" id="UP000029227">
    <property type="component" value="Unassembled WGS sequence"/>
</dbReference>
<dbReference type="EMBL" id="BBMN01000001">
    <property type="protein sequence ID" value="GAL02240.1"/>
    <property type="molecule type" value="Genomic_DNA"/>
</dbReference>
<feature type="transmembrane region" description="Helical" evidence="1">
    <location>
        <begin position="34"/>
        <end position="51"/>
    </location>
</feature>
<dbReference type="eggNOG" id="COG1289">
    <property type="taxonomic scope" value="Bacteria"/>
</dbReference>
<name>A0A090QGG6_9GAMM</name>
<keyword evidence="1" id="KW-0812">Transmembrane</keyword>
<organism evidence="2 3">
    <name type="scientific">Photobacterium aphoticum</name>
    <dbReference type="NCBI Taxonomy" id="754436"/>
    <lineage>
        <taxon>Bacteria</taxon>
        <taxon>Pseudomonadati</taxon>
        <taxon>Pseudomonadota</taxon>
        <taxon>Gammaproteobacteria</taxon>
        <taxon>Vibrionales</taxon>
        <taxon>Vibrionaceae</taxon>
        <taxon>Photobacterium</taxon>
    </lineage>
</organism>
<dbReference type="STRING" id="754436.JCM19237_5133"/>
<protein>
    <submittedName>
        <fullName evidence="2">Uncharacterized protein</fullName>
    </submittedName>
</protein>
<dbReference type="Pfam" id="PF04632">
    <property type="entry name" value="FUSC"/>
    <property type="match status" value="1"/>
</dbReference>
<reference evidence="2 3" key="1">
    <citation type="journal article" date="2014" name="Genome Announc.">
        <title>Draft Genome Sequences of Two Vibrionaceae Species, Vibrio ponticus C121 and Photobacterium aphoticum C119, Isolated as Coral Reef Microbiota.</title>
        <authorList>
            <person name="Al-saari N."/>
            <person name="Meirelles P.M."/>
            <person name="Mino S."/>
            <person name="Suda W."/>
            <person name="Oshima K."/>
            <person name="Hattori M."/>
            <person name="Ohkuma M."/>
            <person name="Thompson F.L."/>
            <person name="Gomez-Gil B."/>
            <person name="Sawabe T."/>
            <person name="Sawabe T."/>
        </authorList>
    </citation>
    <scope>NUCLEOTIDE SEQUENCE [LARGE SCALE GENOMIC DNA]</scope>
    <source>
        <strain evidence="2 3">JCM 19237</strain>
    </source>
</reference>
<comment type="caution">
    <text evidence="2">The sequence shown here is derived from an EMBL/GenBank/DDBJ whole genome shotgun (WGS) entry which is preliminary data.</text>
</comment>
<gene>
    <name evidence="2" type="ORF">JCM19237_5133</name>
</gene>
<evidence type="ECO:0000313" key="3">
    <source>
        <dbReference type="Proteomes" id="UP000029227"/>
    </source>
</evidence>
<feature type="transmembrane region" description="Helical" evidence="1">
    <location>
        <begin position="58"/>
        <end position="75"/>
    </location>
</feature>
<dbReference type="GO" id="GO:0022857">
    <property type="term" value="F:transmembrane transporter activity"/>
    <property type="evidence" value="ECO:0007669"/>
    <property type="project" value="InterPro"/>
</dbReference>
<keyword evidence="1" id="KW-0472">Membrane</keyword>
<sequence length="109" mass="11984">MISQRARLPLKVATALCLAIVTALWLGWERPYWAAFAVIVMAATETAGHSLRKGRHRLLGTLFGVVMAIVLAGLFPQQPSYCCSVTRRLRHFVCITKPIRTMVMSGASA</sequence>
<evidence type="ECO:0000313" key="2">
    <source>
        <dbReference type="EMBL" id="GAL02240.1"/>
    </source>
</evidence>
<proteinExistence type="predicted"/>
<dbReference type="GO" id="GO:0005886">
    <property type="term" value="C:plasma membrane"/>
    <property type="evidence" value="ECO:0007669"/>
    <property type="project" value="InterPro"/>
</dbReference>
<feature type="transmembrane region" description="Helical" evidence="1">
    <location>
        <begin position="12"/>
        <end position="28"/>
    </location>
</feature>
<dbReference type="AlphaFoldDB" id="A0A090QGG6"/>
<accession>A0A090QGG6</accession>
<dbReference type="InterPro" id="IPR006726">
    <property type="entry name" value="PHBA_efflux_AaeB/fusaric-R"/>
</dbReference>
<keyword evidence="1" id="KW-1133">Transmembrane helix</keyword>
<evidence type="ECO:0000256" key="1">
    <source>
        <dbReference type="SAM" id="Phobius"/>
    </source>
</evidence>